<dbReference type="RefSeq" id="WP_187564522.1">
    <property type="nucleotide sequence ID" value="NZ_JACGWS010000021.1"/>
</dbReference>
<protein>
    <submittedName>
        <fullName evidence="2">Uncharacterized protein</fullName>
    </submittedName>
</protein>
<organism evidence="2 3">
    <name type="scientific">Kordia aestuariivivens</name>
    <dbReference type="NCBI Taxonomy" id="2759037"/>
    <lineage>
        <taxon>Bacteria</taxon>
        <taxon>Pseudomonadati</taxon>
        <taxon>Bacteroidota</taxon>
        <taxon>Flavobacteriia</taxon>
        <taxon>Flavobacteriales</taxon>
        <taxon>Flavobacteriaceae</taxon>
        <taxon>Kordia</taxon>
    </lineage>
</organism>
<evidence type="ECO:0000313" key="3">
    <source>
        <dbReference type="Proteomes" id="UP000619238"/>
    </source>
</evidence>
<keyword evidence="3" id="KW-1185">Reference proteome</keyword>
<keyword evidence="1" id="KW-0812">Transmembrane</keyword>
<keyword evidence="1" id="KW-0472">Membrane</keyword>
<proteinExistence type="predicted"/>
<name>A0ABR7QG22_9FLAO</name>
<dbReference type="EMBL" id="JACGWS010000021">
    <property type="protein sequence ID" value="MBC8757479.1"/>
    <property type="molecule type" value="Genomic_DNA"/>
</dbReference>
<gene>
    <name evidence="2" type="ORF">H2O64_22605</name>
</gene>
<keyword evidence="1" id="KW-1133">Transmembrane helix</keyword>
<reference evidence="2 3" key="1">
    <citation type="submission" date="2020-07" db="EMBL/GenBank/DDBJ databases">
        <title>Description of Kordia aestuariivivens sp. nov., isolated from a tidal flat.</title>
        <authorList>
            <person name="Park S."/>
            <person name="Yoon J.-H."/>
        </authorList>
    </citation>
    <scope>NUCLEOTIDE SEQUENCE [LARGE SCALE GENOMIC DNA]</scope>
    <source>
        <strain evidence="2 3">YSTF-M3</strain>
    </source>
</reference>
<sequence>MGRVCREVQVKIEEKIEKPIIDWEETQEEKCRNEPCNWWTLCLNKVFCWIVVILVKVVRFVLVTVLKWAIRIVCDLFFLLWDIQAFLILLVMSIPIIGGIVRTILNWATEGLWRFVGLIDFIASLAGFQPRKKMYFGIIIPTHKGTPITTEAALQPQITAAIDHMDRLCNINLIYTGAYDSAIDAPFNPLTYACNTEGFFSDWLLHGSFFELATALCKFEDSWRRLSGYGAEIIVFVVDDVTPNSKVGCSMGPTTNYVVVEAPSRDNLTLHEIAHACFLIRHPADPNNVMHSIVKSSPQILTNWQVSVIRSSRHCVYI</sequence>
<evidence type="ECO:0000313" key="2">
    <source>
        <dbReference type="EMBL" id="MBC8757479.1"/>
    </source>
</evidence>
<feature type="transmembrane region" description="Helical" evidence="1">
    <location>
        <begin position="46"/>
        <end position="66"/>
    </location>
</feature>
<evidence type="ECO:0000256" key="1">
    <source>
        <dbReference type="SAM" id="Phobius"/>
    </source>
</evidence>
<accession>A0ABR7QG22</accession>
<feature type="transmembrane region" description="Helical" evidence="1">
    <location>
        <begin position="111"/>
        <end position="128"/>
    </location>
</feature>
<comment type="caution">
    <text evidence="2">The sequence shown here is derived from an EMBL/GenBank/DDBJ whole genome shotgun (WGS) entry which is preliminary data.</text>
</comment>
<dbReference type="Proteomes" id="UP000619238">
    <property type="component" value="Unassembled WGS sequence"/>
</dbReference>
<feature type="transmembrane region" description="Helical" evidence="1">
    <location>
        <begin position="78"/>
        <end position="105"/>
    </location>
</feature>